<dbReference type="RefSeq" id="WP_158713310.1">
    <property type="nucleotide sequence ID" value="NZ_JAJALK010000008.1"/>
</dbReference>
<dbReference type="EMBL" id="JAUSWL010000002">
    <property type="protein sequence ID" value="MDQ0542763.1"/>
    <property type="molecule type" value="Genomic_DNA"/>
</dbReference>
<protein>
    <submittedName>
        <fullName evidence="2">Phage tail protein</fullName>
    </submittedName>
</protein>
<gene>
    <name evidence="2" type="ORF">QO001_001681</name>
</gene>
<name>A0AAJ1TUG1_9HYPH</name>
<keyword evidence="1" id="KW-0472">Membrane</keyword>
<keyword evidence="1" id="KW-0812">Transmembrane</keyword>
<feature type="transmembrane region" description="Helical" evidence="1">
    <location>
        <begin position="15"/>
        <end position="35"/>
    </location>
</feature>
<comment type="caution">
    <text evidence="2">The sequence shown here is derived from an EMBL/GenBank/DDBJ whole genome shotgun (WGS) entry which is preliminary data.</text>
</comment>
<reference evidence="2" key="1">
    <citation type="submission" date="2023-07" db="EMBL/GenBank/DDBJ databases">
        <title>Genomic Encyclopedia of Type Strains, Phase IV (KMG-IV): sequencing the most valuable type-strain genomes for metagenomic binning, comparative biology and taxonomic classification.</title>
        <authorList>
            <person name="Goeker M."/>
        </authorList>
    </citation>
    <scope>NUCLEOTIDE SEQUENCE</scope>
    <source>
        <strain evidence="2">DSM 19569</strain>
    </source>
</reference>
<keyword evidence="1" id="KW-1133">Transmembrane helix</keyword>
<evidence type="ECO:0000313" key="2">
    <source>
        <dbReference type="EMBL" id="MDQ0542763.1"/>
    </source>
</evidence>
<dbReference type="AlphaFoldDB" id="A0AAJ1TUG1"/>
<organism evidence="2 3">
    <name type="scientific">Methylobacterium brachiatum</name>
    <dbReference type="NCBI Taxonomy" id="269660"/>
    <lineage>
        <taxon>Bacteria</taxon>
        <taxon>Pseudomonadati</taxon>
        <taxon>Pseudomonadota</taxon>
        <taxon>Alphaproteobacteria</taxon>
        <taxon>Hyphomicrobiales</taxon>
        <taxon>Methylobacteriaceae</taxon>
        <taxon>Methylobacterium</taxon>
    </lineage>
</organism>
<sequence>MAMRVFGMLVRAGGVALRLFRVAVSMVMSGFVVMMSRRGMVRRRKHVMLVSGM</sequence>
<accession>A0AAJ1TUG1</accession>
<evidence type="ECO:0000313" key="3">
    <source>
        <dbReference type="Proteomes" id="UP001223420"/>
    </source>
</evidence>
<evidence type="ECO:0000256" key="1">
    <source>
        <dbReference type="SAM" id="Phobius"/>
    </source>
</evidence>
<dbReference type="Proteomes" id="UP001223420">
    <property type="component" value="Unassembled WGS sequence"/>
</dbReference>
<proteinExistence type="predicted"/>